<keyword evidence="3" id="KW-1185">Reference proteome</keyword>
<protein>
    <submittedName>
        <fullName evidence="2">Uncharacterized protein</fullName>
    </submittedName>
</protein>
<feature type="region of interest" description="Disordered" evidence="1">
    <location>
        <begin position="24"/>
        <end position="66"/>
    </location>
</feature>
<dbReference type="AlphaFoldDB" id="A0A1R1YQ32"/>
<accession>A0A1R1YQ32</accession>
<feature type="compositionally biased region" description="Polar residues" evidence="1">
    <location>
        <begin position="24"/>
        <end position="42"/>
    </location>
</feature>
<evidence type="ECO:0000256" key="1">
    <source>
        <dbReference type="SAM" id="MobiDB-lite"/>
    </source>
</evidence>
<gene>
    <name evidence="2" type="ORF">AYI69_g1502</name>
</gene>
<organism evidence="2 3">
    <name type="scientific">Smittium culicis</name>
    <dbReference type="NCBI Taxonomy" id="133412"/>
    <lineage>
        <taxon>Eukaryota</taxon>
        <taxon>Fungi</taxon>
        <taxon>Fungi incertae sedis</taxon>
        <taxon>Zoopagomycota</taxon>
        <taxon>Kickxellomycotina</taxon>
        <taxon>Harpellomycetes</taxon>
        <taxon>Harpellales</taxon>
        <taxon>Legeriomycetaceae</taxon>
        <taxon>Smittium</taxon>
    </lineage>
</organism>
<dbReference type="Proteomes" id="UP000187429">
    <property type="component" value="Unassembled WGS sequence"/>
</dbReference>
<name>A0A1R1YQ32_9FUNG</name>
<proteinExistence type="predicted"/>
<dbReference type="EMBL" id="LSSM01000410">
    <property type="protein sequence ID" value="OMJ29009.1"/>
    <property type="molecule type" value="Genomic_DNA"/>
</dbReference>
<sequence>MVKELLREKERSLDPEDLYAQTAESVPQIAASNNRPTQSNFRWRSRGSGRGSQLDTSAGPPVTGDQNNCVSRRLAYIWRLKELIFVEYGRRVSQAPRAWIKNQVGEISYDFVSVHNPT</sequence>
<evidence type="ECO:0000313" key="2">
    <source>
        <dbReference type="EMBL" id="OMJ29009.1"/>
    </source>
</evidence>
<evidence type="ECO:0000313" key="3">
    <source>
        <dbReference type="Proteomes" id="UP000187429"/>
    </source>
</evidence>
<reference evidence="3" key="1">
    <citation type="submission" date="2017-01" db="EMBL/GenBank/DDBJ databases">
        <authorList>
            <person name="Wang Y."/>
            <person name="White M."/>
            <person name="Kvist S."/>
            <person name="Moncalvo J.-M."/>
        </authorList>
    </citation>
    <scope>NUCLEOTIDE SEQUENCE [LARGE SCALE GENOMIC DNA]</scope>
    <source>
        <strain evidence="3">ID-206-W2</strain>
    </source>
</reference>
<comment type="caution">
    <text evidence="2">The sequence shown here is derived from an EMBL/GenBank/DDBJ whole genome shotgun (WGS) entry which is preliminary data.</text>
</comment>